<sequence>MQVSKIANLLILQLAIQSKLASGTNVSPKLSPFRCYGNFPVAVCACIDKDGAAYVVLADMNRFEHCDDVYISGAHAGAPRCCDAGTGVAIRRSAEDYHLSAGDFSRVCPTPPSPHKPRVIPRSSN</sequence>
<gene>
    <name evidence="2" type="ORF">PGT21_019525</name>
</gene>
<dbReference type="EMBL" id="VSWC01000197">
    <property type="protein sequence ID" value="KAA1064933.1"/>
    <property type="molecule type" value="Genomic_DNA"/>
</dbReference>
<dbReference type="Proteomes" id="UP000324748">
    <property type="component" value="Unassembled WGS sequence"/>
</dbReference>
<evidence type="ECO:0000313" key="3">
    <source>
        <dbReference type="Proteomes" id="UP000324748"/>
    </source>
</evidence>
<evidence type="ECO:0000313" key="2">
    <source>
        <dbReference type="EMBL" id="KAA1064933.1"/>
    </source>
</evidence>
<accession>A0A5B0LLY1</accession>
<organism evidence="2 3">
    <name type="scientific">Puccinia graminis f. sp. tritici</name>
    <dbReference type="NCBI Taxonomy" id="56615"/>
    <lineage>
        <taxon>Eukaryota</taxon>
        <taxon>Fungi</taxon>
        <taxon>Dikarya</taxon>
        <taxon>Basidiomycota</taxon>
        <taxon>Pucciniomycotina</taxon>
        <taxon>Pucciniomycetes</taxon>
        <taxon>Pucciniales</taxon>
        <taxon>Pucciniaceae</taxon>
        <taxon>Puccinia</taxon>
    </lineage>
</organism>
<proteinExistence type="predicted"/>
<dbReference type="OrthoDB" id="10319950at2759"/>
<feature type="chain" id="PRO_5023131309" evidence="1">
    <location>
        <begin position="24"/>
        <end position="125"/>
    </location>
</feature>
<reference evidence="2 3" key="1">
    <citation type="submission" date="2019-05" db="EMBL/GenBank/DDBJ databases">
        <title>Emergence of the Ug99 lineage of the wheat stem rust pathogen through somatic hybridization.</title>
        <authorList>
            <person name="Li F."/>
            <person name="Upadhyaya N.M."/>
            <person name="Sperschneider J."/>
            <person name="Matny O."/>
            <person name="Nguyen-Phuc H."/>
            <person name="Mago R."/>
            <person name="Raley C."/>
            <person name="Miller M.E."/>
            <person name="Silverstein K.A.T."/>
            <person name="Henningsen E."/>
            <person name="Hirsch C.D."/>
            <person name="Visser B."/>
            <person name="Pretorius Z.A."/>
            <person name="Steffenson B.J."/>
            <person name="Schwessinger B."/>
            <person name="Dodds P.N."/>
            <person name="Figueroa M."/>
        </authorList>
    </citation>
    <scope>NUCLEOTIDE SEQUENCE [LARGE SCALE GENOMIC DNA]</scope>
    <source>
        <strain evidence="2">21-0</strain>
    </source>
</reference>
<name>A0A5B0LLY1_PUCGR</name>
<keyword evidence="3" id="KW-1185">Reference proteome</keyword>
<comment type="caution">
    <text evidence="2">The sequence shown here is derived from an EMBL/GenBank/DDBJ whole genome shotgun (WGS) entry which is preliminary data.</text>
</comment>
<evidence type="ECO:0000256" key="1">
    <source>
        <dbReference type="SAM" id="SignalP"/>
    </source>
</evidence>
<protein>
    <submittedName>
        <fullName evidence="2">Uncharacterized protein</fullName>
    </submittedName>
</protein>
<feature type="signal peptide" evidence="1">
    <location>
        <begin position="1"/>
        <end position="23"/>
    </location>
</feature>
<dbReference type="AlphaFoldDB" id="A0A5B0LLY1"/>
<keyword evidence="1" id="KW-0732">Signal</keyword>